<dbReference type="Proteomes" id="UP000250235">
    <property type="component" value="Unassembled WGS sequence"/>
</dbReference>
<dbReference type="GO" id="GO:0016020">
    <property type="term" value="C:membrane"/>
    <property type="evidence" value="ECO:0007669"/>
    <property type="project" value="UniProtKB-SubCell"/>
</dbReference>
<evidence type="ECO:0000259" key="8">
    <source>
        <dbReference type="Pfam" id="PF14416"/>
    </source>
</evidence>
<dbReference type="PANTHER" id="PTHR32285:SF28">
    <property type="entry name" value="XYLOGLUCAN O-ACETYLTRANSFERASE 2"/>
    <property type="match status" value="1"/>
</dbReference>
<evidence type="ECO:0000256" key="2">
    <source>
        <dbReference type="ARBA" id="ARBA00007727"/>
    </source>
</evidence>
<dbReference type="InterPro" id="IPR026057">
    <property type="entry name" value="TBL_C"/>
</dbReference>
<dbReference type="InterPro" id="IPR025846">
    <property type="entry name" value="TBL_N"/>
</dbReference>
<evidence type="ECO:0000256" key="4">
    <source>
        <dbReference type="ARBA" id="ARBA00022968"/>
    </source>
</evidence>
<protein>
    <submittedName>
        <fullName evidence="9">Protein ALTERED XYLOGLUCAN 4-like</fullName>
    </submittedName>
</protein>
<dbReference type="Pfam" id="PF13839">
    <property type="entry name" value="PC-Esterase"/>
    <property type="match status" value="1"/>
</dbReference>
<evidence type="ECO:0000256" key="3">
    <source>
        <dbReference type="ARBA" id="ARBA00022692"/>
    </source>
</evidence>
<reference evidence="9 10" key="1">
    <citation type="journal article" date="2015" name="Proc. Natl. Acad. Sci. U.S.A.">
        <title>The resurrection genome of Boea hygrometrica: A blueprint for survival of dehydration.</title>
        <authorList>
            <person name="Xiao L."/>
            <person name="Yang G."/>
            <person name="Zhang L."/>
            <person name="Yang X."/>
            <person name="Zhao S."/>
            <person name="Ji Z."/>
            <person name="Zhou Q."/>
            <person name="Hu M."/>
            <person name="Wang Y."/>
            <person name="Chen M."/>
            <person name="Xu Y."/>
            <person name="Jin H."/>
            <person name="Xiao X."/>
            <person name="Hu G."/>
            <person name="Bao F."/>
            <person name="Hu Y."/>
            <person name="Wan P."/>
            <person name="Li L."/>
            <person name="Deng X."/>
            <person name="Kuang T."/>
            <person name="Xiang C."/>
            <person name="Zhu J.K."/>
            <person name="Oliver M.J."/>
            <person name="He Y."/>
        </authorList>
    </citation>
    <scope>NUCLEOTIDE SEQUENCE [LARGE SCALE GENOMIC DNA]</scope>
    <source>
        <strain evidence="10">cv. XS01</strain>
    </source>
</reference>
<keyword evidence="10" id="KW-1185">Reference proteome</keyword>
<dbReference type="OrthoDB" id="630188at2759"/>
<name>A0A2Z7DI72_9LAMI</name>
<gene>
    <name evidence="9" type="ORF">F511_35253</name>
</gene>
<keyword evidence="5" id="KW-1133">Transmembrane helix</keyword>
<accession>A0A2Z7DI72</accession>
<evidence type="ECO:0000259" key="7">
    <source>
        <dbReference type="Pfam" id="PF13839"/>
    </source>
</evidence>
<comment type="similarity">
    <text evidence="2">Belongs to the PC-esterase family. TBL subfamily.</text>
</comment>
<dbReference type="InterPro" id="IPR029962">
    <property type="entry name" value="TBL"/>
</dbReference>
<dbReference type="GO" id="GO:0005794">
    <property type="term" value="C:Golgi apparatus"/>
    <property type="evidence" value="ECO:0007669"/>
    <property type="project" value="TreeGrafter"/>
</dbReference>
<keyword evidence="4" id="KW-0735">Signal-anchor</keyword>
<organism evidence="9 10">
    <name type="scientific">Dorcoceras hygrometricum</name>
    <dbReference type="NCBI Taxonomy" id="472368"/>
    <lineage>
        <taxon>Eukaryota</taxon>
        <taxon>Viridiplantae</taxon>
        <taxon>Streptophyta</taxon>
        <taxon>Embryophyta</taxon>
        <taxon>Tracheophyta</taxon>
        <taxon>Spermatophyta</taxon>
        <taxon>Magnoliopsida</taxon>
        <taxon>eudicotyledons</taxon>
        <taxon>Gunneridae</taxon>
        <taxon>Pentapetalae</taxon>
        <taxon>asterids</taxon>
        <taxon>lamiids</taxon>
        <taxon>Lamiales</taxon>
        <taxon>Gesneriaceae</taxon>
        <taxon>Didymocarpoideae</taxon>
        <taxon>Trichosporeae</taxon>
        <taxon>Loxocarpinae</taxon>
        <taxon>Dorcoceras</taxon>
    </lineage>
</organism>
<evidence type="ECO:0000256" key="1">
    <source>
        <dbReference type="ARBA" id="ARBA00004167"/>
    </source>
</evidence>
<dbReference type="EMBL" id="KQ987287">
    <property type="protein sequence ID" value="KZV57455.1"/>
    <property type="molecule type" value="Genomic_DNA"/>
</dbReference>
<proteinExistence type="inferred from homology"/>
<dbReference type="PANTHER" id="PTHR32285">
    <property type="entry name" value="PROTEIN TRICHOME BIREFRINGENCE-LIKE 9-RELATED"/>
    <property type="match status" value="1"/>
</dbReference>
<dbReference type="Pfam" id="PF14416">
    <property type="entry name" value="PMR5N"/>
    <property type="match status" value="1"/>
</dbReference>
<feature type="domain" description="Trichome birefringence-like C-terminal" evidence="7">
    <location>
        <begin position="62"/>
        <end position="350"/>
    </location>
</feature>
<comment type="subcellular location">
    <subcellularLocation>
        <location evidence="1">Membrane</location>
        <topology evidence="1">Single-pass membrane protein</topology>
    </subcellularLocation>
</comment>
<evidence type="ECO:0000313" key="9">
    <source>
        <dbReference type="EMBL" id="KZV57455.1"/>
    </source>
</evidence>
<feature type="domain" description="Trichome birefringence-like N-terminal" evidence="8">
    <location>
        <begin position="9"/>
        <end position="61"/>
    </location>
</feature>
<sequence length="356" mass="40942">MNPFTDGGTCDLFNGEWVPDRRGPLYTNHSCKTIPVQRNCFMHGRKDRDFLHWKWKPNKCELPRFDPENFLTVLRGKTMAFIGDSIARNQMESLLCLLSMAEIPRETYKDAEDRFTTWEFKKHNFTLMALWSQFLVSATERLINGSATGSFDLHLDIVDSSWLEKLPGFDYAIFSGAHWFLRENFLYEHGKLIGCVYCQAPNVTVLGPAFAIRRAFRAAFEEINNCKKCRNIFSILRTYSPSQFENGDWNSGGGCNRTGPLGKKKISNAIPDWDYRKIQVEEVETARSAGKGSGNDHVFEVLDVTEIMLMRPDGHPGLHWGNVWMKGYSDCVHWCLPGPIDTWNQLMLAMIKRELF</sequence>
<evidence type="ECO:0000256" key="6">
    <source>
        <dbReference type="ARBA" id="ARBA00023136"/>
    </source>
</evidence>
<dbReference type="AlphaFoldDB" id="A0A2Z7DI72"/>
<keyword evidence="3" id="KW-0812">Transmembrane</keyword>
<evidence type="ECO:0000256" key="5">
    <source>
        <dbReference type="ARBA" id="ARBA00022989"/>
    </source>
</evidence>
<evidence type="ECO:0000313" key="10">
    <source>
        <dbReference type="Proteomes" id="UP000250235"/>
    </source>
</evidence>
<dbReference type="GO" id="GO:0016413">
    <property type="term" value="F:O-acetyltransferase activity"/>
    <property type="evidence" value="ECO:0007669"/>
    <property type="project" value="InterPro"/>
</dbReference>
<keyword evidence="6" id="KW-0472">Membrane</keyword>